<gene>
    <name evidence="2" type="ORF">POPTR_001G204800</name>
</gene>
<feature type="transmembrane region" description="Helical" evidence="1">
    <location>
        <begin position="38"/>
        <end position="58"/>
    </location>
</feature>
<evidence type="ECO:0000256" key="1">
    <source>
        <dbReference type="SAM" id="Phobius"/>
    </source>
</evidence>
<dbReference type="Proteomes" id="UP000006729">
    <property type="component" value="Chromosome 1"/>
</dbReference>
<keyword evidence="1" id="KW-0472">Membrane</keyword>
<organism evidence="2 3">
    <name type="scientific">Populus trichocarpa</name>
    <name type="common">Western balsam poplar</name>
    <name type="synonym">Populus balsamifera subsp. trichocarpa</name>
    <dbReference type="NCBI Taxonomy" id="3694"/>
    <lineage>
        <taxon>Eukaryota</taxon>
        <taxon>Viridiplantae</taxon>
        <taxon>Streptophyta</taxon>
        <taxon>Embryophyta</taxon>
        <taxon>Tracheophyta</taxon>
        <taxon>Spermatophyta</taxon>
        <taxon>Magnoliopsida</taxon>
        <taxon>eudicotyledons</taxon>
        <taxon>Gunneridae</taxon>
        <taxon>Pentapetalae</taxon>
        <taxon>rosids</taxon>
        <taxon>fabids</taxon>
        <taxon>Malpighiales</taxon>
        <taxon>Salicaceae</taxon>
        <taxon>Saliceae</taxon>
        <taxon>Populus</taxon>
    </lineage>
</organism>
<reference evidence="2 3" key="1">
    <citation type="journal article" date="2006" name="Science">
        <title>The genome of black cottonwood, Populus trichocarpa (Torr. &amp; Gray).</title>
        <authorList>
            <person name="Tuskan G.A."/>
            <person name="Difazio S."/>
            <person name="Jansson S."/>
            <person name="Bohlmann J."/>
            <person name="Grigoriev I."/>
            <person name="Hellsten U."/>
            <person name="Putnam N."/>
            <person name="Ralph S."/>
            <person name="Rombauts S."/>
            <person name="Salamov A."/>
            <person name="Schein J."/>
            <person name="Sterck L."/>
            <person name="Aerts A."/>
            <person name="Bhalerao R.R."/>
            <person name="Bhalerao R.P."/>
            <person name="Blaudez D."/>
            <person name="Boerjan W."/>
            <person name="Brun A."/>
            <person name="Brunner A."/>
            <person name="Busov V."/>
            <person name="Campbell M."/>
            <person name="Carlson J."/>
            <person name="Chalot M."/>
            <person name="Chapman J."/>
            <person name="Chen G.L."/>
            <person name="Cooper D."/>
            <person name="Coutinho P.M."/>
            <person name="Couturier J."/>
            <person name="Covert S."/>
            <person name="Cronk Q."/>
            <person name="Cunningham R."/>
            <person name="Davis J."/>
            <person name="Degroeve S."/>
            <person name="Dejardin A."/>
            <person name="Depamphilis C."/>
            <person name="Detter J."/>
            <person name="Dirks B."/>
            <person name="Dubchak I."/>
            <person name="Duplessis S."/>
            <person name="Ehlting J."/>
            <person name="Ellis B."/>
            <person name="Gendler K."/>
            <person name="Goodstein D."/>
            <person name="Gribskov M."/>
            <person name="Grimwood J."/>
            <person name="Groover A."/>
            <person name="Gunter L."/>
            <person name="Hamberger B."/>
            <person name="Heinze B."/>
            <person name="Helariutta Y."/>
            <person name="Henrissat B."/>
            <person name="Holligan D."/>
            <person name="Holt R."/>
            <person name="Huang W."/>
            <person name="Islam-Faridi N."/>
            <person name="Jones S."/>
            <person name="Jones-Rhoades M."/>
            <person name="Jorgensen R."/>
            <person name="Joshi C."/>
            <person name="Kangasjarvi J."/>
            <person name="Karlsson J."/>
            <person name="Kelleher C."/>
            <person name="Kirkpatrick R."/>
            <person name="Kirst M."/>
            <person name="Kohler A."/>
            <person name="Kalluri U."/>
            <person name="Larimer F."/>
            <person name="Leebens-Mack J."/>
            <person name="Leple J.C."/>
            <person name="Locascio P."/>
            <person name="Lou Y."/>
            <person name="Lucas S."/>
            <person name="Martin F."/>
            <person name="Montanini B."/>
            <person name="Napoli C."/>
            <person name="Nelson D.R."/>
            <person name="Nelson C."/>
            <person name="Nieminen K."/>
            <person name="Nilsson O."/>
            <person name="Pereda V."/>
            <person name="Peter G."/>
            <person name="Philippe R."/>
            <person name="Pilate G."/>
            <person name="Poliakov A."/>
            <person name="Razumovskaya J."/>
            <person name="Richardson P."/>
            <person name="Rinaldi C."/>
            <person name="Ritland K."/>
            <person name="Rouze P."/>
            <person name="Ryaboy D."/>
            <person name="Schmutz J."/>
            <person name="Schrader J."/>
            <person name="Segerman B."/>
            <person name="Shin H."/>
            <person name="Siddiqui A."/>
            <person name="Sterky F."/>
            <person name="Terry A."/>
            <person name="Tsai C.J."/>
            <person name="Uberbacher E."/>
            <person name="Unneberg P."/>
            <person name="Vahala J."/>
            <person name="Wall K."/>
            <person name="Wessler S."/>
            <person name="Yang G."/>
            <person name="Yin T."/>
            <person name="Douglas C."/>
            <person name="Marra M."/>
            <person name="Sandberg G."/>
            <person name="Van de Peer Y."/>
            <person name="Rokhsar D."/>
        </authorList>
    </citation>
    <scope>NUCLEOTIDE SEQUENCE [LARGE SCALE GENOMIC DNA]</scope>
    <source>
        <strain evidence="3">cv. Nisqually</strain>
    </source>
</reference>
<keyword evidence="1" id="KW-1133">Transmembrane helix</keyword>
<keyword evidence="1" id="KW-0812">Transmembrane</keyword>
<dbReference type="EMBL" id="CM009290">
    <property type="protein sequence ID" value="PNT55664.1"/>
    <property type="molecule type" value="Genomic_DNA"/>
</dbReference>
<evidence type="ECO:0000313" key="2">
    <source>
        <dbReference type="EMBL" id="PNT55664.1"/>
    </source>
</evidence>
<sequence>MWTIFSNLSMVMNPLLITQIALYGSCYAQGCRFCSSWHFIFLIGTINFGFGAFQRFVLESCIYIFNNHDSNSSLKIN</sequence>
<dbReference type="AlphaFoldDB" id="U5GQP2"/>
<keyword evidence="3" id="KW-1185">Reference proteome</keyword>
<dbReference type="InParanoid" id="U5GQP2"/>
<evidence type="ECO:0000313" key="3">
    <source>
        <dbReference type="Proteomes" id="UP000006729"/>
    </source>
</evidence>
<name>U5GQP2_POPTR</name>
<proteinExistence type="predicted"/>
<dbReference type="HOGENOM" id="CLU_2642642_0_0_1"/>
<accession>U5GQP2</accession>
<protein>
    <submittedName>
        <fullName evidence="2">Uncharacterized protein</fullName>
    </submittedName>
</protein>